<comment type="caution">
    <text evidence="1">The sequence shown here is derived from an EMBL/GenBank/DDBJ whole genome shotgun (WGS) entry which is preliminary data.</text>
</comment>
<proteinExistence type="predicted"/>
<dbReference type="EMBL" id="JXYS01000043">
    <property type="protein sequence ID" value="KJF17400.1"/>
    <property type="molecule type" value="Genomic_DNA"/>
</dbReference>
<name>A0A0D8HHE1_9ACTN</name>
<protein>
    <submittedName>
        <fullName evidence="1">Uncharacterized protein</fullName>
    </submittedName>
</protein>
<organism evidence="1 2">
    <name type="scientific">Acidithrix ferrooxidans</name>
    <dbReference type="NCBI Taxonomy" id="1280514"/>
    <lineage>
        <taxon>Bacteria</taxon>
        <taxon>Bacillati</taxon>
        <taxon>Actinomycetota</taxon>
        <taxon>Acidimicrobiia</taxon>
        <taxon>Acidimicrobiales</taxon>
        <taxon>Acidimicrobiaceae</taxon>
        <taxon>Acidithrix</taxon>
    </lineage>
</organism>
<dbReference type="Proteomes" id="UP000032360">
    <property type="component" value="Unassembled WGS sequence"/>
</dbReference>
<accession>A0A0D8HHE1</accession>
<evidence type="ECO:0000313" key="1">
    <source>
        <dbReference type="EMBL" id="KJF17400.1"/>
    </source>
</evidence>
<gene>
    <name evidence="1" type="ORF">AXFE_17220</name>
</gene>
<evidence type="ECO:0000313" key="2">
    <source>
        <dbReference type="Proteomes" id="UP000032360"/>
    </source>
</evidence>
<sequence>MTQRRSGTHGRLVRFKSDNASDAAVVDFDAVVVWFVGTSDVETTGFQFRVLALIHRFGFLALASS</sequence>
<keyword evidence="2" id="KW-1185">Reference proteome</keyword>
<reference evidence="1 2" key="1">
    <citation type="submission" date="2015-01" db="EMBL/GenBank/DDBJ databases">
        <title>Draft genome of the acidophilic iron oxidizer Acidithrix ferrooxidans strain Py-F3.</title>
        <authorList>
            <person name="Poehlein A."/>
            <person name="Eisen S."/>
            <person name="Schloemann M."/>
            <person name="Johnson B.D."/>
            <person name="Daniel R."/>
            <person name="Muehling M."/>
        </authorList>
    </citation>
    <scope>NUCLEOTIDE SEQUENCE [LARGE SCALE GENOMIC DNA]</scope>
    <source>
        <strain evidence="1 2">Py-F3</strain>
    </source>
</reference>
<dbReference type="AlphaFoldDB" id="A0A0D8HHE1"/>